<reference evidence="1 2" key="1">
    <citation type="submission" date="2019-06" db="EMBL/GenBank/DDBJ databases">
        <title>Sequencing the genomes of 1000 actinobacteria strains.</title>
        <authorList>
            <person name="Klenk H.-P."/>
        </authorList>
    </citation>
    <scope>NUCLEOTIDE SEQUENCE [LARGE SCALE GENOMIC DNA]</scope>
    <source>
        <strain evidence="1 2">DSM 102200</strain>
    </source>
</reference>
<protein>
    <recommendedName>
        <fullName evidence="3">Polyketide cyclase/dehydrase/lipid transport protein</fullName>
    </recommendedName>
</protein>
<evidence type="ECO:0000313" key="1">
    <source>
        <dbReference type="EMBL" id="TQL90403.1"/>
    </source>
</evidence>
<keyword evidence="2" id="KW-1185">Reference proteome</keyword>
<dbReference type="RefSeq" id="WP_141962442.1">
    <property type="nucleotide sequence ID" value="NZ_VFOZ01000002.1"/>
</dbReference>
<dbReference type="SUPFAM" id="SSF55961">
    <property type="entry name" value="Bet v1-like"/>
    <property type="match status" value="1"/>
</dbReference>
<dbReference type="InterPro" id="IPR023393">
    <property type="entry name" value="START-like_dom_sf"/>
</dbReference>
<dbReference type="Proteomes" id="UP000316096">
    <property type="component" value="Unassembled WGS sequence"/>
</dbReference>
<comment type="caution">
    <text evidence="1">The sequence shown here is derived from an EMBL/GenBank/DDBJ whole genome shotgun (WGS) entry which is preliminary data.</text>
</comment>
<evidence type="ECO:0000313" key="2">
    <source>
        <dbReference type="Proteomes" id="UP000316096"/>
    </source>
</evidence>
<name>A0A543BZZ6_9ACTN</name>
<gene>
    <name evidence="1" type="ORF">FB559_7707</name>
</gene>
<accession>A0A543BZZ6</accession>
<sequence>MDWILDRLLPTYDFRTRYTRRIAAPPDAVWDALHAVTAAEIPITRLLMGIRTAGRSRMSGRLADLVSMPELGRDEGREAVKGQVAKYWRFRATPGPVETNDPAAFTAFAEPGWAKGAMSFQLTPIADGTLLAAETRVQATDPAGRRAFAPYWFLIQAGGAGLIRLELLRAVARRAEAA</sequence>
<dbReference type="Gene3D" id="3.30.530.20">
    <property type="match status" value="1"/>
</dbReference>
<organism evidence="1 2">
    <name type="scientific">Actinoallomurus bryophytorum</name>
    <dbReference type="NCBI Taxonomy" id="1490222"/>
    <lineage>
        <taxon>Bacteria</taxon>
        <taxon>Bacillati</taxon>
        <taxon>Actinomycetota</taxon>
        <taxon>Actinomycetes</taxon>
        <taxon>Streptosporangiales</taxon>
        <taxon>Thermomonosporaceae</taxon>
        <taxon>Actinoallomurus</taxon>
    </lineage>
</organism>
<dbReference type="OrthoDB" id="5464833at2"/>
<evidence type="ECO:0008006" key="3">
    <source>
        <dbReference type="Google" id="ProtNLM"/>
    </source>
</evidence>
<dbReference type="EMBL" id="VFOZ01000002">
    <property type="protein sequence ID" value="TQL90403.1"/>
    <property type="molecule type" value="Genomic_DNA"/>
</dbReference>
<dbReference type="AlphaFoldDB" id="A0A543BZZ6"/>
<proteinExistence type="predicted"/>